<dbReference type="RefSeq" id="WP_183502621.1">
    <property type="nucleotide sequence ID" value="NZ_BSPG01000003.1"/>
</dbReference>
<reference evidence="10" key="4">
    <citation type="submission" date="2023-01" db="EMBL/GenBank/DDBJ databases">
        <title>Draft genome sequence of Methylobacterium brachythecii strain NBRC 107710.</title>
        <authorList>
            <person name="Sun Q."/>
            <person name="Mori K."/>
        </authorList>
    </citation>
    <scope>NUCLEOTIDE SEQUENCE</scope>
    <source>
        <strain evidence="10">NBRC 107710</strain>
    </source>
</reference>
<dbReference type="GO" id="GO:0005737">
    <property type="term" value="C:cytoplasm"/>
    <property type="evidence" value="ECO:0007669"/>
    <property type="project" value="UniProtKB-SubCell"/>
</dbReference>
<dbReference type="PROSITE" id="PS01126">
    <property type="entry name" value="EF_TS_1"/>
    <property type="match status" value="1"/>
</dbReference>
<evidence type="ECO:0000256" key="3">
    <source>
        <dbReference type="ARBA" id="ARBA00022490"/>
    </source>
</evidence>
<reference evidence="11 12" key="3">
    <citation type="submission" date="2020-08" db="EMBL/GenBank/DDBJ databases">
        <title>Genomic Encyclopedia of Type Strains, Phase IV (KMG-IV): sequencing the most valuable type-strain genomes for metagenomic binning, comparative biology and taxonomic classification.</title>
        <authorList>
            <person name="Goeker M."/>
        </authorList>
    </citation>
    <scope>NUCLEOTIDE SEQUENCE [LARGE SCALE GENOMIC DNA]</scope>
    <source>
        <strain evidence="11 12">DSM 24105</strain>
    </source>
</reference>
<dbReference type="Proteomes" id="UP000517759">
    <property type="component" value="Unassembled WGS sequence"/>
</dbReference>
<dbReference type="InterPro" id="IPR036402">
    <property type="entry name" value="EF-Ts_dimer_sf"/>
</dbReference>
<keyword evidence="13" id="KW-1185">Reference proteome</keyword>
<dbReference type="SUPFAM" id="SSF54713">
    <property type="entry name" value="Elongation factor Ts (EF-Ts), dimerisation domain"/>
    <property type="match status" value="1"/>
</dbReference>
<evidence type="ECO:0000256" key="7">
    <source>
        <dbReference type="RuleBase" id="RU000642"/>
    </source>
</evidence>
<keyword evidence="4 6" id="KW-0251">Elongation factor</keyword>
<dbReference type="InterPro" id="IPR001816">
    <property type="entry name" value="Transl_elong_EFTs/EF1B"/>
</dbReference>
<dbReference type="InterPro" id="IPR018101">
    <property type="entry name" value="Transl_elong_Ts_CS"/>
</dbReference>
<dbReference type="EMBL" id="BSPG01000003">
    <property type="protein sequence ID" value="GLS43138.1"/>
    <property type="molecule type" value="Genomic_DNA"/>
</dbReference>
<reference evidence="10" key="1">
    <citation type="journal article" date="2014" name="Int. J. Syst. Evol. Microbiol.">
        <title>Complete genome of a new Firmicutes species belonging to the dominant human colonic microbiota ('Ruminococcus bicirculans') reveals two chromosomes and a selective capacity to utilize plant glucans.</title>
        <authorList>
            <consortium name="NISC Comparative Sequencing Program"/>
            <person name="Wegmann U."/>
            <person name="Louis P."/>
            <person name="Goesmann A."/>
            <person name="Henrissat B."/>
            <person name="Duncan S.H."/>
            <person name="Flint H.J."/>
        </authorList>
    </citation>
    <scope>NUCLEOTIDE SEQUENCE</scope>
    <source>
        <strain evidence="10">NBRC 107710</strain>
    </source>
</reference>
<evidence type="ECO:0000256" key="2">
    <source>
        <dbReference type="ARBA" id="ARBA00016956"/>
    </source>
</evidence>
<dbReference type="PROSITE" id="PS01127">
    <property type="entry name" value="EF_TS_2"/>
    <property type="match status" value="1"/>
</dbReference>
<proteinExistence type="inferred from homology"/>
<dbReference type="Gene3D" id="1.10.8.10">
    <property type="entry name" value="DNA helicase RuvA subunit, C-terminal domain"/>
    <property type="match status" value="1"/>
</dbReference>
<dbReference type="Gene3D" id="3.30.479.20">
    <property type="entry name" value="Elongation factor Ts, dimerisation domain"/>
    <property type="match status" value="2"/>
</dbReference>
<evidence type="ECO:0000313" key="10">
    <source>
        <dbReference type="EMBL" id="GLS43138.1"/>
    </source>
</evidence>
<keyword evidence="3 6" id="KW-0963">Cytoplasm</keyword>
<dbReference type="GO" id="GO:0003746">
    <property type="term" value="F:translation elongation factor activity"/>
    <property type="evidence" value="ECO:0007669"/>
    <property type="project" value="UniProtKB-UniRule"/>
</dbReference>
<evidence type="ECO:0000256" key="5">
    <source>
        <dbReference type="ARBA" id="ARBA00022917"/>
    </source>
</evidence>
<evidence type="ECO:0000256" key="4">
    <source>
        <dbReference type="ARBA" id="ARBA00022768"/>
    </source>
</evidence>
<keyword evidence="5 6" id="KW-0648">Protein biosynthesis</keyword>
<dbReference type="PANTHER" id="PTHR11741">
    <property type="entry name" value="ELONGATION FACTOR TS"/>
    <property type="match status" value="1"/>
</dbReference>
<organism evidence="11 12">
    <name type="scientific">Methylobacterium brachythecii</name>
    <dbReference type="NCBI Taxonomy" id="1176177"/>
    <lineage>
        <taxon>Bacteria</taxon>
        <taxon>Pseudomonadati</taxon>
        <taxon>Pseudomonadota</taxon>
        <taxon>Alphaproteobacteria</taxon>
        <taxon>Hyphomicrobiales</taxon>
        <taxon>Methylobacteriaceae</taxon>
        <taxon>Methylobacterium</taxon>
    </lineage>
</organism>
<name>A0A7W6AE06_9HYPH</name>
<dbReference type="PANTHER" id="PTHR11741:SF0">
    <property type="entry name" value="ELONGATION FACTOR TS, MITOCHONDRIAL"/>
    <property type="match status" value="1"/>
</dbReference>
<dbReference type="FunFam" id="1.10.8.10:FF:000001">
    <property type="entry name" value="Elongation factor Ts"/>
    <property type="match status" value="1"/>
</dbReference>
<dbReference type="InterPro" id="IPR014039">
    <property type="entry name" value="Transl_elong_EFTs/EF1B_dimer"/>
</dbReference>
<dbReference type="NCBIfam" id="TIGR00116">
    <property type="entry name" value="tsf"/>
    <property type="match status" value="1"/>
</dbReference>
<feature type="domain" description="Translation elongation factor EFTs/EF1B dimerisation" evidence="9">
    <location>
        <begin position="71"/>
        <end position="289"/>
    </location>
</feature>
<dbReference type="Gene3D" id="1.10.286.20">
    <property type="match status" value="1"/>
</dbReference>
<comment type="function">
    <text evidence="6 7">Associates with the EF-Tu.GDP complex and induces the exchange of GDP to GTP. It remains bound to the aminoacyl-tRNA.EF-Tu.GTP complex up to the GTP hydrolysis stage on the ribosome.</text>
</comment>
<dbReference type="EMBL" id="JACIDN010000002">
    <property type="protein sequence ID" value="MBB3901568.1"/>
    <property type="molecule type" value="Genomic_DNA"/>
</dbReference>
<dbReference type="CDD" id="cd14275">
    <property type="entry name" value="UBA_EF-Ts"/>
    <property type="match status" value="1"/>
</dbReference>
<comment type="similarity">
    <text evidence="1 6 7">Belongs to the EF-Ts family.</text>
</comment>
<evidence type="ECO:0000256" key="8">
    <source>
        <dbReference type="RuleBase" id="RU000643"/>
    </source>
</evidence>
<evidence type="ECO:0000259" key="9">
    <source>
        <dbReference type="Pfam" id="PF00889"/>
    </source>
</evidence>
<feature type="region of interest" description="Involved in Mg(2+) ion dislocation from EF-Tu" evidence="6">
    <location>
        <begin position="80"/>
        <end position="83"/>
    </location>
</feature>
<evidence type="ECO:0000313" key="12">
    <source>
        <dbReference type="Proteomes" id="UP000517759"/>
    </source>
</evidence>
<gene>
    <name evidence="6 10" type="primary">tsf</name>
    <name evidence="10" type="ORF">GCM10007884_11230</name>
    <name evidence="11" type="ORF">GGR33_001054</name>
</gene>
<dbReference type="HAMAP" id="MF_00050">
    <property type="entry name" value="EF_Ts"/>
    <property type="match status" value="1"/>
</dbReference>
<evidence type="ECO:0000256" key="6">
    <source>
        <dbReference type="HAMAP-Rule" id="MF_00050"/>
    </source>
</evidence>
<evidence type="ECO:0000313" key="11">
    <source>
        <dbReference type="EMBL" id="MBB3901568.1"/>
    </source>
</evidence>
<dbReference type="Pfam" id="PF00889">
    <property type="entry name" value="EF_TS"/>
    <property type="match status" value="1"/>
</dbReference>
<protein>
    <recommendedName>
        <fullName evidence="2 6">Elongation factor Ts</fullName>
        <shortName evidence="6">EF-Ts</shortName>
    </recommendedName>
</protein>
<dbReference type="SUPFAM" id="SSF46934">
    <property type="entry name" value="UBA-like"/>
    <property type="match status" value="1"/>
</dbReference>
<comment type="caution">
    <text evidence="11">The sequence shown here is derived from an EMBL/GenBank/DDBJ whole genome shotgun (WGS) entry which is preliminary data.</text>
</comment>
<comment type="subcellular location">
    <subcellularLocation>
        <location evidence="6 8">Cytoplasm</location>
    </subcellularLocation>
</comment>
<evidence type="ECO:0000256" key="1">
    <source>
        <dbReference type="ARBA" id="ARBA00005532"/>
    </source>
</evidence>
<accession>A0A7W6AE06</accession>
<dbReference type="AlphaFoldDB" id="A0A7W6AE06"/>
<evidence type="ECO:0000313" key="13">
    <source>
        <dbReference type="Proteomes" id="UP001156881"/>
    </source>
</evidence>
<dbReference type="InterPro" id="IPR009060">
    <property type="entry name" value="UBA-like_sf"/>
</dbReference>
<sequence>MAEITAALVKELREKTGAGMMDCKRALTEVAGDLEAGVDWLRQKGLAKAAKKAGRVAAEGLVAVESSGHHAALVEVNSETDFVARNDSFQAFAREAAKLALDSDGTLEGLQAKTFPGSSETVNDTLQGLIATIGENMTLRRVAKLDVAKGVVANYVHGPITPGASLGKIGVLVALESNGDVDFLSTLGRQIAMHVAATNPVALDAAGVDPAVLERESNILREKNAGKPDHVMAKIIESGLKSYYKEVTLLEQPFVHDGSKTISQVLKEAEGKAGAPVTLKAFVRYALGEGIEKEEGPDFAAEVAAMSR</sequence>
<dbReference type="Proteomes" id="UP001156881">
    <property type="component" value="Unassembled WGS sequence"/>
</dbReference>
<reference evidence="13" key="2">
    <citation type="journal article" date="2019" name="Int. J. Syst. Evol. Microbiol.">
        <title>The Global Catalogue of Microorganisms (GCM) 10K type strain sequencing project: providing services to taxonomists for standard genome sequencing and annotation.</title>
        <authorList>
            <consortium name="The Broad Institute Genomics Platform"/>
            <consortium name="The Broad Institute Genome Sequencing Center for Infectious Disease"/>
            <person name="Wu L."/>
            <person name="Ma J."/>
        </authorList>
    </citation>
    <scope>NUCLEOTIDE SEQUENCE [LARGE SCALE GENOMIC DNA]</scope>
    <source>
        <strain evidence="13">NBRC 107710</strain>
    </source>
</reference>